<feature type="non-terminal residue" evidence="1">
    <location>
        <position position="1"/>
    </location>
</feature>
<evidence type="ECO:0000313" key="2">
    <source>
        <dbReference type="Proteomes" id="UP000789366"/>
    </source>
</evidence>
<reference evidence="1" key="1">
    <citation type="submission" date="2021-06" db="EMBL/GenBank/DDBJ databases">
        <authorList>
            <person name="Kallberg Y."/>
            <person name="Tangrot J."/>
            <person name="Rosling A."/>
        </authorList>
    </citation>
    <scope>NUCLEOTIDE SEQUENCE</scope>
    <source>
        <strain evidence="1">28 12/20/2015</strain>
    </source>
</reference>
<organism evidence="1 2">
    <name type="scientific">Cetraspora pellucida</name>
    <dbReference type="NCBI Taxonomy" id="1433469"/>
    <lineage>
        <taxon>Eukaryota</taxon>
        <taxon>Fungi</taxon>
        <taxon>Fungi incertae sedis</taxon>
        <taxon>Mucoromycota</taxon>
        <taxon>Glomeromycotina</taxon>
        <taxon>Glomeromycetes</taxon>
        <taxon>Diversisporales</taxon>
        <taxon>Gigasporaceae</taxon>
        <taxon>Cetraspora</taxon>
    </lineage>
</organism>
<feature type="non-terminal residue" evidence="1">
    <location>
        <position position="114"/>
    </location>
</feature>
<evidence type="ECO:0000313" key="1">
    <source>
        <dbReference type="EMBL" id="CAG8768385.1"/>
    </source>
</evidence>
<proteinExistence type="predicted"/>
<sequence length="114" mass="13730">IIREQPYIDLVEENLAISDYDKEVIEIEPESDNEDIILDYSAPDIESSEEEIFEDIGNYNKRFNWILIWILKYKQRYQLPDTATDTLLKFIHYLLTYLNQNQFTNFPKSLYLVQ</sequence>
<dbReference type="Proteomes" id="UP000789366">
    <property type="component" value="Unassembled WGS sequence"/>
</dbReference>
<dbReference type="EMBL" id="CAJVPW010052545">
    <property type="protein sequence ID" value="CAG8768385.1"/>
    <property type="molecule type" value="Genomic_DNA"/>
</dbReference>
<accession>A0ACA9QXD9</accession>
<name>A0ACA9QXD9_9GLOM</name>
<comment type="caution">
    <text evidence="1">The sequence shown here is derived from an EMBL/GenBank/DDBJ whole genome shotgun (WGS) entry which is preliminary data.</text>
</comment>
<gene>
    <name evidence="1" type="ORF">SPELUC_LOCUS15616</name>
</gene>
<protein>
    <submittedName>
        <fullName evidence="1">14712_t:CDS:1</fullName>
    </submittedName>
</protein>
<keyword evidence="2" id="KW-1185">Reference proteome</keyword>